<evidence type="ECO:0000313" key="18">
    <source>
        <dbReference type="EMBL" id="CAD5111206.1"/>
    </source>
</evidence>
<keyword evidence="5" id="KW-0547">Nucleotide-binding</keyword>
<feature type="short sequence motif" description="Q motif" evidence="13">
    <location>
        <begin position="11"/>
        <end position="39"/>
    </location>
</feature>
<evidence type="ECO:0000259" key="16">
    <source>
        <dbReference type="PROSITE" id="PS51194"/>
    </source>
</evidence>
<sequence length="1337" mass="151611">MADDDCNDEIVDFDEMGLDDRILKAIALLGWSKPTLIQEKAIPLALDGKDILARARTGSGKTGGYAIPVIQKILDNKKSASEQSVRALIITPSRELCNQAFKNIQDLCRCCSRSVRCLDISTRIPLDQQKPLLKEKPDIIVSTPSRILAHLQAKNITLKSSLEYLVVDEADLVFSFGFESDMKSLLSFLPQIFQAFLMSATLSDEVKSLKKLILSNPVILKLEESQLPSSSQLTQYHIKCEEEDKFVLIYSLLKLGLVRGKTIIFVNSVFRCYRLKLFLEQFGIICCVLNSELPVNSRTHIVNQFNEGLYDYIIAADENALFDPAAQKTKRKRDKESGVSRGIDFQFVSNVINFDFPVNVESYVHRVGRTARVENQGTALSFVSVKENELLEKVEETLKETHPDGESVFKPYQFKMKEIEGFRYRARDAMRSVTKVAIREARLKEIKNELLNSEKLKAYFEDNPRDLQLLRHDKALHTVKSQQHMKNVPDYIVPPTLRNFQKGNRKRKKDNKSNSGKVSSKRSYKDAGQSQKLDQQINRPDRFFKRRRSCIWRPSTSIANKNVIMEISDGYTIIEAIISVQDIESADIFLDPKPDDTADIEDRYCLKNNMTIQIRKLKILQPGSEKIKTMGYLRNHFVLELQKIRWFADETCEMITCDNAVYISQVCKKKMEEFEIHRRIAKLKQYGESSPQNTISLQCLGLTGDTRERVKEFMRTNEKYRVFVSNRRCSENPSQSVTYVDTSMKSLSNLVGALDQSKSQDYEYNTSPSKRLSTSQLKSPNYKRIRLSQDVTTQNEEDKSGENIEIIVDVEPVNSSQPHTSTQAFTQPYPLTLNMSPIAADSQAENKDCGNHDKLIEESSKSCKEKHKEIYEEERRRLNSLSVSDDNFQTAPNNPVRVIEESDSAIHSTQWKHVEQEENDRLEKMKQANKNGNDLSTFNKDINRSIEGRQTQSIEDKTDSHDNEAISVDNSGKSSKNTQSEYESSQDHGQRGTCDSAQNSDEINNSESKITQDSESFESVNKSKNVVNSSKTLSSELVKYLTDDDFDEPRVLIKKPTHSPKTVEDSEFYTPAEIYTEKENQLTQMSCITEDESTQKSTKKAPSKEMASQGGTDSQGDIFFDAQEHFSCITDDGSQESRKTPQEINEDDETDTTDSSDGSTSQEKNSSVSEKQTLEVNETSMRATESKDNKETSEEEENVVSRIESPKKVCSEKNIDESRAGICGERNVTHISDSDDSFPSIIEPTAISPGSVTPQKKSAIVTETPNQSLKPFQIPPSTGRKFLMSRKRTNNDSLSQLLSCKNSGNGDQASLALRFKIFLQLLFTGKKKTCKANRKKN</sequence>
<keyword evidence="7" id="KW-0347">Helicase</keyword>
<evidence type="ECO:0000256" key="7">
    <source>
        <dbReference type="ARBA" id="ARBA00022806"/>
    </source>
</evidence>
<evidence type="ECO:0000256" key="9">
    <source>
        <dbReference type="ARBA" id="ARBA00022884"/>
    </source>
</evidence>
<feature type="domain" description="DEAD-box RNA helicase Q" evidence="17">
    <location>
        <begin position="11"/>
        <end position="39"/>
    </location>
</feature>
<dbReference type="GO" id="GO:0005730">
    <property type="term" value="C:nucleolus"/>
    <property type="evidence" value="ECO:0007669"/>
    <property type="project" value="UniProtKB-SubCell"/>
</dbReference>
<evidence type="ECO:0000313" key="19">
    <source>
        <dbReference type="Proteomes" id="UP000549394"/>
    </source>
</evidence>
<dbReference type="PROSITE" id="PS51195">
    <property type="entry name" value="Q_MOTIF"/>
    <property type="match status" value="1"/>
</dbReference>
<dbReference type="GO" id="GO:0005829">
    <property type="term" value="C:cytosol"/>
    <property type="evidence" value="ECO:0007669"/>
    <property type="project" value="TreeGrafter"/>
</dbReference>
<comment type="subcellular location">
    <subcellularLocation>
        <location evidence="1">Nucleus</location>
        <location evidence="1">Nucleolus</location>
    </subcellularLocation>
</comment>
<comment type="catalytic activity">
    <reaction evidence="12">
        <text>ATP + H2O = ADP + phosphate + H(+)</text>
        <dbReference type="Rhea" id="RHEA:13065"/>
        <dbReference type="ChEBI" id="CHEBI:15377"/>
        <dbReference type="ChEBI" id="CHEBI:15378"/>
        <dbReference type="ChEBI" id="CHEBI:30616"/>
        <dbReference type="ChEBI" id="CHEBI:43474"/>
        <dbReference type="ChEBI" id="CHEBI:456216"/>
        <dbReference type="EC" id="3.6.4.13"/>
    </reaction>
</comment>
<dbReference type="PROSITE" id="PS51194">
    <property type="entry name" value="HELICASE_CTER"/>
    <property type="match status" value="1"/>
</dbReference>
<organism evidence="18 19">
    <name type="scientific">Dimorphilus gyrociliatus</name>
    <dbReference type="NCBI Taxonomy" id="2664684"/>
    <lineage>
        <taxon>Eukaryota</taxon>
        <taxon>Metazoa</taxon>
        <taxon>Spiralia</taxon>
        <taxon>Lophotrochozoa</taxon>
        <taxon>Annelida</taxon>
        <taxon>Polychaeta</taxon>
        <taxon>Polychaeta incertae sedis</taxon>
        <taxon>Dinophilidae</taxon>
        <taxon>Dimorphilus</taxon>
    </lineage>
</organism>
<keyword evidence="19" id="KW-1185">Reference proteome</keyword>
<feature type="region of interest" description="Disordered" evidence="14">
    <location>
        <begin position="928"/>
        <end position="1029"/>
    </location>
</feature>
<evidence type="ECO:0000256" key="13">
    <source>
        <dbReference type="PROSITE-ProRule" id="PRU00552"/>
    </source>
</evidence>
<dbReference type="EMBL" id="CAJFCJ010000001">
    <property type="protein sequence ID" value="CAD5111206.1"/>
    <property type="molecule type" value="Genomic_DNA"/>
</dbReference>
<feature type="compositionally biased region" description="Acidic residues" evidence="14">
    <location>
        <begin position="1144"/>
        <end position="1154"/>
    </location>
</feature>
<feature type="compositionally biased region" description="Polar residues" evidence="14">
    <location>
        <begin position="928"/>
        <end position="940"/>
    </location>
</feature>
<dbReference type="InterPro" id="IPR014014">
    <property type="entry name" value="RNA_helicase_DEAD_Q_motif"/>
</dbReference>
<dbReference type="EC" id="3.6.4.13" evidence="2"/>
<keyword evidence="10" id="KW-0539">Nucleus</keyword>
<dbReference type="CDD" id="cd18787">
    <property type="entry name" value="SF2_C_DEAD"/>
    <property type="match status" value="1"/>
</dbReference>
<evidence type="ECO:0000256" key="11">
    <source>
        <dbReference type="ARBA" id="ARBA00038041"/>
    </source>
</evidence>
<feature type="compositionally biased region" description="Basic and acidic residues" evidence="14">
    <location>
        <begin position="1204"/>
        <end position="1215"/>
    </location>
</feature>
<evidence type="ECO:0000256" key="2">
    <source>
        <dbReference type="ARBA" id="ARBA00012552"/>
    </source>
</evidence>
<dbReference type="SUPFAM" id="SSF52540">
    <property type="entry name" value="P-loop containing nucleoside triphosphate hydrolases"/>
    <property type="match status" value="2"/>
</dbReference>
<evidence type="ECO:0000256" key="6">
    <source>
        <dbReference type="ARBA" id="ARBA00022801"/>
    </source>
</evidence>
<dbReference type="OrthoDB" id="1191041at2759"/>
<dbReference type="GO" id="GO:0006364">
    <property type="term" value="P:rRNA processing"/>
    <property type="evidence" value="ECO:0007669"/>
    <property type="project" value="UniProtKB-KW"/>
</dbReference>
<dbReference type="GO" id="GO:0003723">
    <property type="term" value="F:RNA binding"/>
    <property type="evidence" value="ECO:0007669"/>
    <property type="project" value="UniProtKB-KW"/>
</dbReference>
<feature type="compositionally biased region" description="Polar residues" evidence="14">
    <location>
        <begin position="1162"/>
        <end position="1183"/>
    </location>
</feature>
<keyword evidence="9" id="KW-0694">RNA-binding</keyword>
<evidence type="ECO:0000256" key="10">
    <source>
        <dbReference type="ARBA" id="ARBA00023242"/>
    </source>
</evidence>
<feature type="compositionally biased region" description="Polar residues" evidence="14">
    <location>
        <begin position="968"/>
        <end position="983"/>
    </location>
</feature>
<evidence type="ECO:0000256" key="3">
    <source>
        <dbReference type="ARBA" id="ARBA00022517"/>
    </source>
</evidence>
<evidence type="ECO:0000256" key="5">
    <source>
        <dbReference type="ARBA" id="ARBA00022741"/>
    </source>
</evidence>
<feature type="compositionally biased region" description="Polar residues" evidence="14">
    <location>
        <begin position="528"/>
        <end position="538"/>
    </location>
</feature>
<evidence type="ECO:0000259" key="15">
    <source>
        <dbReference type="PROSITE" id="PS51192"/>
    </source>
</evidence>
<feature type="compositionally biased region" description="Polar residues" evidence="14">
    <location>
        <begin position="993"/>
        <end position="1018"/>
    </location>
</feature>
<dbReference type="InterPro" id="IPR014001">
    <property type="entry name" value="Helicase_ATP-bd"/>
</dbReference>
<feature type="region of interest" description="Disordered" evidence="14">
    <location>
        <begin position="759"/>
        <end position="778"/>
    </location>
</feature>
<dbReference type="SMART" id="SM00487">
    <property type="entry name" value="DEXDc"/>
    <property type="match status" value="1"/>
</dbReference>
<feature type="compositionally biased region" description="Low complexity" evidence="14">
    <location>
        <begin position="1019"/>
        <end position="1029"/>
    </location>
</feature>
<dbReference type="PANTHER" id="PTHR47959:SF21">
    <property type="entry name" value="DEAD-BOX HELICASE 56"/>
    <property type="match status" value="1"/>
</dbReference>
<keyword evidence="4" id="KW-0698">rRNA processing</keyword>
<dbReference type="FunFam" id="3.40.50.300:FF:001046">
    <property type="entry name" value="Probable ATP-dependent RNA helicase ddx56"/>
    <property type="match status" value="1"/>
</dbReference>
<keyword evidence="8" id="KW-0067">ATP-binding</keyword>
<evidence type="ECO:0000256" key="8">
    <source>
        <dbReference type="ARBA" id="ARBA00022840"/>
    </source>
</evidence>
<evidence type="ECO:0000256" key="12">
    <source>
        <dbReference type="ARBA" id="ARBA00047984"/>
    </source>
</evidence>
<dbReference type="GO" id="GO:0016787">
    <property type="term" value="F:hydrolase activity"/>
    <property type="evidence" value="ECO:0007669"/>
    <property type="project" value="UniProtKB-KW"/>
</dbReference>
<evidence type="ECO:0000256" key="4">
    <source>
        <dbReference type="ARBA" id="ARBA00022552"/>
    </source>
</evidence>
<comment type="similarity">
    <text evidence="11">Belongs to the DEAD box helicase family. DDX56/DBP9 subfamily.</text>
</comment>
<feature type="region of interest" description="Disordered" evidence="14">
    <location>
        <begin position="478"/>
        <end position="539"/>
    </location>
</feature>
<feature type="compositionally biased region" description="Basic and acidic residues" evidence="14">
    <location>
        <begin position="954"/>
        <end position="964"/>
    </location>
</feature>
<dbReference type="CDD" id="cd17961">
    <property type="entry name" value="DEADc_DDX56"/>
    <property type="match status" value="1"/>
</dbReference>
<dbReference type="Proteomes" id="UP000549394">
    <property type="component" value="Unassembled WGS sequence"/>
</dbReference>
<feature type="region of interest" description="Disordered" evidence="14">
    <location>
        <begin position="1075"/>
        <end position="1215"/>
    </location>
</feature>
<evidence type="ECO:0000256" key="1">
    <source>
        <dbReference type="ARBA" id="ARBA00004604"/>
    </source>
</evidence>
<dbReference type="InterPro" id="IPR001650">
    <property type="entry name" value="Helicase_C-like"/>
</dbReference>
<dbReference type="GO" id="GO:0003724">
    <property type="term" value="F:RNA helicase activity"/>
    <property type="evidence" value="ECO:0007669"/>
    <property type="project" value="UniProtKB-EC"/>
</dbReference>
<keyword evidence="6" id="KW-0378">Hydrolase</keyword>
<dbReference type="InterPro" id="IPR050079">
    <property type="entry name" value="DEAD_box_RNA_helicase"/>
</dbReference>
<feature type="domain" description="Helicase ATP-binding" evidence="15">
    <location>
        <begin position="42"/>
        <end position="220"/>
    </location>
</feature>
<name>A0A7I8V4X9_9ANNE</name>
<dbReference type="Pfam" id="PF00270">
    <property type="entry name" value="DEAD"/>
    <property type="match status" value="1"/>
</dbReference>
<dbReference type="Gene3D" id="3.40.50.300">
    <property type="entry name" value="P-loop containing nucleotide triphosphate hydrolases"/>
    <property type="match status" value="2"/>
</dbReference>
<reference evidence="18 19" key="1">
    <citation type="submission" date="2020-08" db="EMBL/GenBank/DDBJ databases">
        <authorList>
            <person name="Hejnol A."/>
        </authorList>
    </citation>
    <scope>NUCLEOTIDE SEQUENCE [LARGE SCALE GENOMIC DNA]</scope>
</reference>
<evidence type="ECO:0000256" key="14">
    <source>
        <dbReference type="SAM" id="MobiDB-lite"/>
    </source>
</evidence>
<dbReference type="GO" id="GO:0005524">
    <property type="term" value="F:ATP binding"/>
    <property type="evidence" value="ECO:0007669"/>
    <property type="project" value="UniProtKB-KW"/>
</dbReference>
<comment type="caution">
    <text evidence="18">The sequence shown here is derived from an EMBL/GenBank/DDBJ whole genome shotgun (WGS) entry which is preliminary data.</text>
</comment>
<keyword evidence="3" id="KW-0690">Ribosome biogenesis</keyword>
<dbReference type="Pfam" id="PF00271">
    <property type="entry name" value="Helicase_C"/>
    <property type="match status" value="1"/>
</dbReference>
<proteinExistence type="inferred from homology"/>
<dbReference type="InterPro" id="IPR011545">
    <property type="entry name" value="DEAD/DEAH_box_helicase_dom"/>
</dbReference>
<dbReference type="PROSITE" id="PS51192">
    <property type="entry name" value="HELICASE_ATP_BIND_1"/>
    <property type="match status" value="1"/>
</dbReference>
<accession>A0A7I8V4X9</accession>
<evidence type="ECO:0000259" key="17">
    <source>
        <dbReference type="PROSITE" id="PS51195"/>
    </source>
</evidence>
<dbReference type="InterPro" id="IPR027417">
    <property type="entry name" value="P-loop_NTPase"/>
</dbReference>
<feature type="domain" description="Helicase C-terminal" evidence="16">
    <location>
        <begin position="232"/>
        <end position="420"/>
    </location>
</feature>
<feature type="region of interest" description="Disordered" evidence="14">
    <location>
        <begin position="1231"/>
        <end position="1254"/>
    </location>
</feature>
<dbReference type="SMART" id="SM00490">
    <property type="entry name" value="HELICc"/>
    <property type="match status" value="1"/>
</dbReference>
<protein>
    <recommendedName>
        <fullName evidence="2">RNA helicase</fullName>
        <ecNumber evidence="2">3.6.4.13</ecNumber>
    </recommendedName>
</protein>
<dbReference type="PANTHER" id="PTHR47959">
    <property type="entry name" value="ATP-DEPENDENT RNA HELICASE RHLE-RELATED"/>
    <property type="match status" value="1"/>
</dbReference>
<gene>
    <name evidence="18" type="ORF">DGYR_LOCUS530</name>
</gene>